<proteinExistence type="predicted"/>
<sequence>MALEKMISKLSKQELIDLVLELAQGDEDIHKKLEYKLETPNDEVKASKQLIRKYINENKRRGFISWRNVHSALQGAEMVLEKGRDKLVNDEEETAIHLGLAVLSVVIDMFQYTDDTGGEIGYVVNKSITLLKDASSMVLLSSQHREQGNMFDLILNEAMNKRYDGWNDWRLELLEVCTIYSARISARKKLEQTLDKLYTQVSTHSSWSSDYELQLIKQLQLKILERNGELEKAQQFILENLQFDNFREMAIQKEIENENYKSALILCEDGEEIDNKYPGRVKKWKQYRLQVYELQENIEKQQEILLEFVYDNEYEAYRKLKELYSPEEWAKVSEEIFEVFENQSGYLPHVYEYIAKAENRSDKILKYCEKSPSTVSELYPYLIDDYADRVEEIFITYIQTEAENAANRKQYRSVCKKLRTLKIACGKERFTTLVQELKEIYQRKPAFVNELEKVEN</sequence>
<evidence type="ECO:0000313" key="2">
    <source>
        <dbReference type="Proteomes" id="UP000270219"/>
    </source>
</evidence>
<dbReference type="RefSeq" id="WP_121523192.1">
    <property type="nucleotide sequence ID" value="NZ_RCHR01000004.1"/>
</dbReference>
<dbReference type="EMBL" id="RCHR01000004">
    <property type="protein sequence ID" value="RLL43586.1"/>
    <property type="molecule type" value="Genomic_DNA"/>
</dbReference>
<reference evidence="1 2" key="1">
    <citation type="submission" date="2018-10" db="EMBL/GenBank/DDBJ databases">
        <title>Oceanobacillus sp. YLB-02 draft genome.</title>
        <authorList>
            <person name="Yu L."/>
        </authorList>
    </citation>
    <scope>NUCLEOTIDE SEQUENCE [LARGE SCALE GENOMIC DNA]</scope>
    <source>
        <strain evidence="1 2">YLB-02</strain>
    </source>
</reference>
<gene>
    <name evidence="1" type="ORF">D8M04_11700</name>
</gene>
<comment type="caution">
    <text evidence="1">The sequence shown here is derived from an EMBL/GenBank/DDBJ whole genome shotgun (WGS) entry which is preliminary data.</text>
</comment>
<accession>A0A498D430</accession>
<dbReference type="AlphaFoldDB" id="A0A498D430"/>
<evidence type="ECO:0000313" key="1">
    <source>
        <dbReference type="EMBL" id="RLL43586.1"/>
    </source>
</evidence>
<name>A0A498D430_9BACI</name>
<dbReference type="Proteomes" id="UP000270219">
    <property type="component" value="Unassembled WGS sequence"/>
</dbReference>
<keyword evidence="2" id="KW-1185">Reference proteome</keyword>
<dbReference type="OrthoDB" id="26424at2"/>
<protein>
    <submittedName>
        <fullName evidence="1">Uncharacterized protein</fullName>
    </submittedName>
</protein>
<organism evidence="1 2">
    <name type="scientific">Oceanobacillus piezotolerans</name>
    <dbReference type="NCBI Taxonomy" id="2448030"/>
    <lineage>
        <taxon>Bacteria</taxon>
        <taxon>Bacillati</taxon>
        <taxon>Bacillota</taxon>
        <taxon>Bacilli</taxon>
        <taxon>Bacillales</taxon>
        <taxon>Bacillaceae</taxon>
        <taxon>Oceanobacillus</taxon>
    </lineage>
</organism>